<evidence type="ECO:0000313" key="2">
    <source>
        <dbReference type="EMBL" id="PTB59318.1"/>
    </source>
</evidence>
<protein>
    <submittedName>
        <fullName evidence="2">Uncharacterized protein</fullName>
    </submittedName>
</protein>
<reference evidence="2 3" key="1">
    <citation type="submission" date="2016-07" db="EMBL/GenBank/DDBJ databases">
        <title>Multiple horizontal gene transfer events from other fungi enriched the ability of initially mycotrophic Trichoderma (Ascomycota) to feed on dead plant biomass.</title>
        <authorList>
            <consortium name="DOE Joint Genome Institute"/>
            <person name="Aerts A."/>
            <person name="Atanasova L."/>
            <person name="Chenthamara K."/>
            <person name="Zhang J."/>
            <person name="Grujic M."/>
            <person name="Henrissat B."/>
            <person name="Kuo A."/>
            <person name="Salamov A."/>
            <person name="Lipzen A."/>
            <person name="Labutti K."/>
            <person name="Barry K."/>
            <person name="Miao Y."/>
            <person name="Rahimi M.J."/>
            <person name="Shen Q."/>
            <person name="Grigoriev I.V."/>
            <person name="Kubicek C.P."/>
            <person name="Druzhinina I.S."/>
        </authorList>
    </citation>
    <scope>NUCLEOTIDE SEQUENCE [LARGE SCALE GENOMIC DNA]</scope>
    <source>
        <strain evidence="2 3">CBS 226.95</strain>
    </source>
</reference>
<keyword evidence="3" id="KW-1185">Reference proteome</keyword>
<feature type="region of interest" description="Disordered" evidence="1">
    <location>
        <begin position="1"/>
        <end position="20"/>
    </location>
</feature>
<dbReference type="Proteomes" id="UP000241690">
    <property type="component" value="Unassembled WGS sequence"/>
</dbReference>
<evidence type="ECO:0000313" key="3">
    <source>
        <dbReference type="Proteomes" id="UP000241690"/>
    </source>
</evidence>
<organism evidence="2 3">
    <name type="scientific">Trichoderma harzianum CBS 226.95</name>
    <dbReference type="NCBI Taxonomy" id="983964"/>
    <lineage>
        <taxon>Eukaryota</taxon>
        <taxon>Fungi</taxon>
        <taxon>Dikarya</taxon>
        <taxon>Ascomycota</taxon>
        <taxon>Pezizomycotina</taxon>
        <taxon>Sordariomycetes</taxon>
        <taxon>Hypocreomycetidae</taxon>
        <taxon>Hypocreales</taxon>
        <taxon>Hypocreaceae</taxon>
        <taxon>Trichoderma</taxon>
    </lineage>
</organism>
<dbReference type="AlphaFoldDB" id="A0A2T4AQV3"/>
<name>A0A2T4AQV3_TRIHA</name>
<proteinExistence type="predicted"/>
<sequence length="106" mass="11194">MGVGETGAETLPSRPPSSGAGLGVAYFLLARIGRKTHLGQKRKESLEPATSCCLASVQSGKGRKKKGKDEKEEEDKEAKEEIPTKGKRAVIVGRVDGISAKRKSGS</sequence>
<dbReference type="EMBL" id="KZ679676">
    <property type="protein sequence ID" value="PTB59318.1"/>
    <property type="molecule type" value="Genomic_DNA"/>
</dbReference>
<feature type="region of interest" description="Disordered" evidence="1">
    <location>
        <begin position="38"/>
        <end position="88"/>
    </location>
</feature>
<gene>
    <name evidence="2" type="ORF">M431DRAFT_478407</name>
</gene>
<evidence type="ECO:0000256" key="1">
    <source>
        <dbReference type="SAM" id="MobiDB-lite"/>
    </source>
</evidence>
<dbReference type="RefSeq" id="XP_024778995.1">
    <property type="nucleotide sequence ID" value="XM_024915669.1"/>
</dbReference>
<dbReference type="GeneID" id="36624238"/>
<accession>A0A2T4AQV3</accession>